<dbReference type="PIRSF" id="PIRSF011396">
    <property type="entry name" value="Trp_halogenase"/>
    <property type="match status" value="1"/>
</dbReference>
<protein>
    <submittedName>
        <fullName evidence="1">Tryptophan 7-halogenase</fullName>
    </submittedName>
</protein>
<dbReference type="InterPro" id="IPR050816">
    <property type="entry name" value="Flavin-dep_Halogenase_NPB"/>
</dbReference>
<dbReference type="RefSeq" id="WP_206593373.1">
    <property type="nucleotide sequence ID" value="NZ_JAFKCS010000004.1"/>
</dbReference>
<dbReference type="EMBL" id="JAFKCS010000004">
    <property type="protein sequence ID" value="MBN7819553.1"/>
    <property type="molecule type" value="Genomic_DNA"/>
</dbReference>
<evidence type="ECO:0000313" key="1">
    <source>
        <dbReference type="EMBL" id="MBN7819553.1"/>
    </source>
</evidence>
<organism evidence="1 2">
    <name type="scientific">Bowmanella yangjiangensis</name>
    <dbReference type="NCBI Taxonomy" id="2811230"/>
    <lineage>
        <taxon>Bacteria</taxon>
        <taxon>Pseudomonadati</taxon>
        <taxon>Pseudomonadota</taxon>
        <taxon>Gammaproteobacteria</taxon>
        <taxon>Alteromonadales</taxon>
        <taxon>Alteromonadaceae</taxon>
        <taxon>Bowmanella</taxon>
    </lineage>
</organism>
<dbReference type="SUPFAM" id="SSF51905">
    <property type="entry name" value="FAD/NAD(P)-binding domain"/>
    <property type="match status" value="1"/>
</dbReference>
<dbReference type="InterPro" id="IPR036188">
    <property type="entry name" value="FAD/NAD-bd_sf"/>
</dbReference>
<dbReference type="InterPro" id="IPR006905">
    <property type="entry name" value="Flavin_halogenase"/>
</dbReference>
<gene>
    <name evidence="1" type="ORF">J0A65_06735</name>
</gene>
<sequence length="497" mass="56225">MRVVIVGGGSAGWMAAAMLSRMMGRQLDITLVESDDIATVGVGEATIPPIQHFNRVLGISEADFLRETGGTFKLGIEFENWREQGHSYMHAFGGLGKEMGLAPFHHSWLRAVAHGRNDSLWDFSLNYQAAKANKFQPLSSIPDTKLPGLVHAYHFDAGLYAKYLSKLCQGWGVKRLEGLIEQVNLNKQNGSIESLRLRSGEFVQADLYIDCSGFRSLLLGEALKVEFDDWRHWLPCDRAMAVPSERTAPLQPYTRSIAHRAGWRWRIPLQHRTGNGLVYCSEYLTDKQASALLMEQLDAPALAEPRLIRFTTGRRKQQWHKNCVALGLASGFLEPLESTSLHLVQSGIVRLLKLFPRQGLVQQEIDEFNRQSQTEFEQVRDFIILHYALNRRDEPFWQRCRDMSIPESLNQKLALFAKTGKVFREQDELFTEVAWQQVMLGQGIQPEAYHPMADALSAAQLNELLDSLRTIFAGTVQRLPAHDEFINSYCASTSTFC</sequence>
<reference evidence="1 2" key="1">
    <citation type="submission" date="2021-03" db="EMBL/GenBank/DDBJ databases">
        <title>novel species isolated from a fishpond in China.</title>
        <authorList>
            <person name="Lu H."/>
            <person name="Cai Z."/>
        </authorList>
    </citation>
    <scope>NUCLEOTIDE SEQUENCE [LARGE SCALE GENOMIC DNA]</scope>
    <source>
        <strain evidence="1 2">Y57</strain>
    </source>
</reference>
<accession>A0ABS3CR28</accession>
<dbReference type="Pfam" id="PF04820">
    <property type="entry name" value="Trp_halogenase"/>
    <property type="match status" value="1"/>
</dbReference>
<proteinExistence type="predicted"/>
<dbReference type="Proteomes" id="UP000663992">
    <property type="component" value="Unassembled WGS sequence"/>
</dbReference>
<evidence type="ECO:0000313" key="2">
    <source>
        <dbReference type="Proteomes" id="UP000663992"/>
    </source>
</evidence>
<name>A0ABS3CR28_9ALTE</name>
<keyword evidence="2" id="KW-1185">Reference proteome</keyword>
<comment type="caution">
    <text evidence="1">The sequence shown here is derived from an EMBL/GenBank/DDBJ whole genome shotgun (WGS) entry which is preliminary data.</text>
</comment>
<dbReference type="InterPro" id="IPR033856">
    <property type="entry name" value="Trp_halogen"/>
</dbReference>
<dbReference type="PANTHER" id="PTHR43747">
    <property type="entry name" value="FAD-BINDING PROTEIN"/>
    <property type="match status" value="1"/>
</dbReference>
<dbReference type="Gene3D" id="3.50.50.60">
    <property type="entry name" value="FAD/NAD(P)-binding domain"/>
    <property type="match status" value="1"/>
</dbReference>
<dbReference type="PANTHER" id="PTHR43747:SF4">
    <property type="entry name" value="FLAVIN-DEPENDENT TRYPTOPHAN HALOGENASE"/>
    <property type="match status" value="1"/>
</dbReference>